<evidence type="ECO:0000313" key="2">
    <source>
        <dbReference type="EMBL" id="ANF96761.1"/>
    </source>
</evidence>
<reference evidence="3" key="1">
    <citation type="submission" date="2015-10" db="EMBL/GenBank/DDBJ databases">
        <title>Genome of Paenibacillus bovis sp. nov.</title>
        <authorList>
            <person name="Wu Z."/>
            <person name="Gao C."/>
            <person name="Liu Z."/>
            <person name="Zheng H."/>
        </authorList>
    </citation>
    <scope>NUCLEOTIDE SEQUENCE [LARGE SCALE GENOMIC DNA]</scope>
    <source>
        <strain evidence="3">BD3526</strain>
    </source>
</reference>
<dbReference type="Gene3D" id="3.90.640.20">
    <property type="entry name" value="Heat-shock cognate protein, ATPase"/>
    <property type="match status" value="1"/>
</dbReference>
<keyword evidence="3" id="KW-1185">Reference proteome</keyword>
<name>A0A172ZGH7_9BACL</name>
<dbReference type="Proteomes" id="UP000078148">
    <property type="component" value="Chromosome"/>
</dbReference>
<proteinExistence type="predicted"/>
<gene>
    <name evidence="2" type="ORF">AR543_12565</name>
</gene>
<organism evidence="2 3">
    <name type="scientific">Paenibacillus bovis</name>
    <dbReference type="NCBI Taxonomy" id="1616788"/>
    <lineage>
        <taxon>Bacteria</taxon>
        <taxon>Bacillati</taxon>
        <taxon>Bacillota</taxon>
        <taxon>Bacilli</taxon>
        <taxon>Bacillales</taxon>
        <taxon>Paenibacillaceae</taxon>
        <taxon>Paenibacillus</taxon>
    </lineage>
</organism>
<protein>
    <recommendedName>
        <fullName evidence="1">DUF3298 domain-containing protein</fullName>
    </recommendedName>
</protein>
<evidence type="ECO:0000259" key="1">
    <source>
        <dbReference type="Pfam" id="PF11738"/>
    </source>
</evidence>
<feature type="domain" description="DUF3298" evidence="1">
    <location>
        <begin position="143"/>
        <end position="209"/>
    </location>
</feature>
<dbReference type="OrthoDB" id="5637at2"/>
<dbReference type="KEGG" id="pbv:AR543_12565"/>
<reference evidence="2 3" key="2">
    <citation type="journal article" date="2016" name="Int. J. Syst. Evol. Microbiol.">
        <title>Paenibacillus bovis sp. nov., isolated from raw yak (Bos grunniens) milk.</title>
        <authorList>
            <person name="Gao C."/>
            <person name="Han J."/>
            <person name="Liu Z."/>
            <person name="Xu X."/>
            <person name="Hang F."/>
            <person name="Wu Z."/>
        </authorList>
    </citation>
    <scope>NUCLEOTIDE SEQUENCE [LARGE SCALE GENOMIC DNA]</scope>
    <source>
        <strain evidence="2 3">BD3526</strain>
    </source>
</reference>
<dbReference type="AlphaFoldDB" id="A0A172ZGH7"/>
<dbReference type="Pfam" id="PF11738">
    <property type="entry name" value="DUF3298"/>
    <property type="match status" value="1"/>
</dbReference>
<sequence length="217" mass="24566">MKKKWICIIIVLLFIGLSADLQKVEAASSVTTKILTYKGQEYVQLSGADQTVTNKLNKSLKRRAVNAAISNSELKRENKSYYYRLKANTKYNDNKKISVMYTETMYSGGAHELYGATVYNYDLQTGKPFVLMDYIRTQAQRINLKNAISNQLQARYDAGAGIFEDNIYNFSLNSSTPFYFYQNGIAILFNPYEVAAFSEGVVIVKVPFDEINKGIDS</sequence>
<dbReference type="RefSeq" id="WP_060534865.1">
    <property type="nucleotide sequence ID" value="NZ_CP013023.1"/>
</dbReference>
<accession>A0A172ZGH7</accession>
<dbReference type="EMBL" id="CP013023">
    <property type="protein sequence ID" value="ANF96761.1"/>
    <property type="molecule type" value="Genomic_DNA"/>
</dbReference>
<dbReference type="InterPro" id="IPR037126">
    <property type="entry name" value="PdaC/RsiV-like_sf"/>
</dbReference>
<dbReference type="Gene3D" id="3.30.565.40">
    <property type="entry name" value="Fervidobacterium nodosum Rt17-B1 like"/>
    <property type="match status" value="1"/>
</dbReference>
<dbReference type="InterPro" id="IPR021729">
    <property type="entry name" value="DUF3298"/>
</dbReference>
<evidence type="ECO:0000313" key="3">
    <source>
        <dbReference type="Proteomes" id="UP000078148"/>
    </source>
</evidence>